<dbReference type="InterPro" id="IPR041581">
    <property type="entry name" value="Glyoxalase_6"/>
</dbReference>
<dbReference type="InterPro" id="IPR029068">
    <property type="entry name" value="Glyas_Bleomycin-R_OHBP_Dase"/>
</dbReference>
<dbReference type="EMBL" id="BOOK01000001">
    <property type="protein sequence ID" value="GIH98233.1"/>
    <property type="molecule type" value="Genomic_DNA"/>
</dbReference>
<dbReference type="SUPFAM" id="SSF54593">
    <property type="entry name" value="Glyoxalase/Bleomycin resistance protein/Dihydroxybiphenyl dioxygenase"/>
    <property type="match status" value="1"/>
</dbReference>
<dbReference type="Proteomes" id="UP000634476">
    <property type="component" value="Unassembled WGS sequence"/>
</dbReference>
<dbReference type="Gene3D" id="3.10.180.10">
    <property type="entry name" value="2,3-Dihydroxybiphenyl 1,2-Dioxygenase, domain 1"/>
    <property type="match status" value="1"/>
</dbReference>
<reference evidence="2" key="1">
    <citation type="submission" date="2021-01" db="EMBL/GenBank/DDBJ databases">
        <title>Whole genome shotgun sequence of Planobispora takensis NBRC 109077.</title>
        <authorList>
            <person name="Komaki H."/>
            <person name="Tamura T."/>
        </authorList>
    </citation>
    <scope>NUCLEOTIDE SEQUENCE</scope>
    <source>
        <strain evidence="2">NBRC 109077</strain>
    </source>
</reference>
<dbReference type="PANTHER" id="PTHR35908:SF1">
    <property type="entry name" value="CONSERVED PROTEIN"/>
    <property type="match status" value="1"/>
</dbReference>
<gene>
    <name evidence="2" type="ORF">Pta02_02420</name>
</gene>
<sequence length="140" mass="15890">MWYGLRLRHHGSMARIKDVVFDCRHPASLARFWAAVLDDHEVAPYDEAELERLREEGIDDPEDDPAVLLQGRPGVSPRLFFQLVPEGKTVKNRVHLDLLSDDLDAEVKRLTGLGARVVETYEDWVVLADPEGNEFCLQGP</sequence>
<keyword evidence="3" id="KW-1185">Reference proteome</keyword>
<dbReference type="AlphaFoldDB" id="A0A8J3SZ96"/>
<dbReference type="PANTHER" id="PTHR35908">
    <property type="entry name" value="HYPOTHETICAL FUSION PROTEIN"/>
    <property type="match status" value="1"/>
</dbReference>
<name>A0A8J3SZ96_9ACTN</name>
<dbReference type="Pfam" id="PF18029">
    <property type="entry name" value="Glyoxalase_6"/>
    <property type="match status" value="1"/>
</dbReference>
<evidence type="ECO:0000259" key="1">
    <source>
        <dbReference type="Pfam" id="PF18029"/>
    </source>
</evidence>
<evidence type="ECO:0000313" key="2">
    <source>
        <dbReference type="EMBL" id="GIH98233.1"/>
    </source>
</evidence>
<organism evidence="2 3">
    <name type="scientific">Planobispora takensis</name>
    <dbReference type="NCBI Taxonomy" id="1367882"/>
    <lineage>
        <taxon>Bacteria</taxon>
        <taxon>Bacillati</taxon>
        <taxon>Actinomycetota</taxon>
        <taxon>Actinomycetes</taxon>
        <taxon>Streptosporangiales</taxon>
        <taxon>Streptosporangiaceae</taxon>
        <taxon>Planobispora</taxon>
    </lineage>
</organism>
<feature type="domain" description="Glyoxalase-like" evidence="1">
    <location>
        <begin position="18"/>
        <end position="137"/>
    </location>
</feature>
<accession>A0A8J3SZ96</accession>
<proteinExistence type="predicted"/>
<comment type="caution">
    <text evidence="2">The sequence shown here is derived from an EMBL/GenBank/DDBJ whole genome shotgun (WGS) entry which is preliminary data.</text>
</comment>
<evidence type="ECO:0000313" key="3">
    <source>
        <dbReference type="Proteomes" id="UP000634476"/>
    </source>
</evidence>
<protein>
    <submittedName>
        <fullName evidence="2">Glyoxalase</fullName>
    </submittedName>
</protein>